<proteinExistence type="predicted"/>
<reference evidence="1 2" key="1">
    <citation type="submission" date="2019-02" db="EMBL/GenBank/DDBJ databases">
        <title>Deep-cultivation of Planctomycetes and their phenomic and genomic characterization uncovers novel biology.</title>
        <authorList>
            <person name="Wiegand S."/>
            <person name="Jogler M."/>
            <person name="Boedeker C."/>
            <person name="Pinto D."/>
            <person name="Vollmers J."/>
            <person name="Rivas-Marin E."/>
            <person name="Kohn T."/>
            <person name="Peeters S.H."/>
            <person name="Heuer A."/>
            <person name="Rast P."/>
            <person name="Oberbeckmann S."/>
            <person name="Bunk B."/>
            <person name="Jeske O."/>
            <person name="Meyerdierks A."/>
            <person name="Storesund J.E."/>
            <person name="Kallscheuer N."/>
            <person name="Luecker S."/>
            <person name="Lage O.M."/>
            <person name="Pohl T."/>
            <person name="Merkel B.J."/>
            <person name="Hornburger P."/>
            <person name="Mueller R.-W."/>
            <person name="Bruemmer F."/>
            <person name="Labrenz M."/>
            <person name="Spormann A.M."/>
            <person name="Op den Camp H."/>
            <person name="Overmann J."/>
            <person name="Amann R."/>
            <person name="Jetten M.S.M."/>
            <person name="Mascher T."/>
            <person name="Medema M.H."/>
            <person name="Devos D.P."/>
            <person name="Kaster A.-K."/>
            <person name="Ovreas L."/>
            <person name="Rohde M."/>
            <person name="Galperin M.Y."/>
            <person name="Jogler C."/>
        </authorList>
    </citation>
    <scope>NUCLEOTIDE SEQUENCE [LARGE SCALE GENOMIC DNA]</scope>
    <source>
        <strain evidence="1 2">Pla133</strain>
    </source>
</reference>
<dbReference type="Proteomes" id="UP000316921">
    <property type="component" value="Chromosome"/>
</dbReference>
<dbReference type="RefSeq" id="WP_145069735.1">
    <property type="nucleotide sequence ID" value="NZ_CP036287.1"/>
</dbReference>
<accession>A0A518BRR4</accession>
<name>A0A518BRR4_9BACT</name>
<sequence>MPDLSTDAGLRAACDELLAEPEVFAERLPWYPDFEQLVADWLAADREGRADLELHRRLWIDHPVPLSRHAFGFPAAALDDEGWREWFAEWSVQPHVAEDLEQHDVDRDAAVSDVVDDALRVGVELGGHDDDLVSVTERVLIEGRTEAGVKVLAQAAAVGVCAVDPDDVGRDEPIDRGRVDERLGENFAGRLFALDFDHDERAVGRDGEEVDELAVLVPDLAVGEHPLAGQDRRRLLHHPLKVQLGGQASAGEEGWACRRSSRWRGGSASTRGSKGLEGCCRMLACETEGCRAGPRQILESSSVVIVDG</sequence>
<evidence type="ECO:0000313" key="1">
    <source>
        <dbReference type="EMBL" id="QDU69646.1"/>
    </source>
</evidence>
<keyword evidence="2" id="KW-1185">Reference proteome</keyword>
<dbReference type="AlphaFoldDB" id="A0A518BRR4"/>
<gene>
    <name evidence="1" type="ORF">Pla133_47670</name>
</gene>
<dbReference type="KEGG" id="pbap:Pla133_47670"/>
<protein>
    <submittedName>
        <fullName evidence="1">Uncharacterized protein</fullName>
    </submittedName>
</protein>
<organism evidence="1 2">
    <name type="scientific">Engelhardtia mirabilis</name>
    <dbReference type="NCBI Taxonomy" id="2528011"/>
    <lineage>
        <taxon>Bacteria</taxon>
        <taxon>Pseudomonadati</taxon>
        <taxon>Planctomycetota</taxon>
        <taxon>Planctomycetia</taxon>
        <taxon>Planctomycetia incertae sedis</taxon>
        <taxon>Engelhardtia</taxon>
    </lineage>
</organism>
<evidence type="ECO:0000313" key="2">
    <source>
        <dbReference type="Proteomes" id="UP000316921"/>
    </source>
</evidence>
<dbReference type="EMBL" id="CP036287">
    <property type="protein sequence ID" value="QDU69646.1"/>
    <property type="molecule type" value="Genomic_DNA"/>
</dbReference>